<dbReference type="AlphaFoldDB" id="A0ABD5QHH3"/>
<sequence>MGIRYAFGVRLRPETPPEISLEPPTIERRCLLSAPEPGSEGWLEFRELVWRGEVSDREHVRRLLAEKIGIEVESVDFRALEADPDSFERFKEAVADDLEAFNAENVSEVLTKYFGSSLEIREP</sequence>
<dbReference type="Pfam" id="PF26423">
    <property type="entry name" value="LWR_salt"/>
    <property type="match status" value="1"/>
</dbReference>
<reference evidence="1 2" key="1">
    <citation type="journal article" date="2019" name="Int. J. Syst. Evol. Microbiol.">
        <title>The Global Catalogue of Microorganisms (GCM) 10K type strain sequencing project: providing services to taxonomists for standard genome sequencing and annotation.</title>
        <authorList>
            <consortium name="The Broad Institute Genomics Platform"/>
            <consortium name="The Broad Institute Genome Sequencing Center for Infectious Disease"/>
            <person name="Wu L."/>
            <person name="Ma J."/>
        </authorList>
    </citation>
    <scope>NUCLEOTIDE SEQUENCE [LARGE SCALE GENOMIC DNA]</scope>
    <source>
        <strain evidence="1 2">CGMCC 1.15824</strain>
    </source>
</reference>
<gene>
    <name evidence="1" type="primary">lwrS</name>
    <name evidence="1" type="ORF">ACFPFO_15800</name>
</gene>
<dbReference type="EMBL" id="JBHSJG010000041">
    <property type="protein sequence ID" value="MFC4989202.1"/>
    <property type="molecule type" value="Genomic_DNA"/>
</dbReference>
<accession>A0ABD5QHH3</accession>
<comment type="caution">
    <text evidence="1">The sequence shown here is derived from an EMBL/GenBank/DDBJ whole genome shotgun (WGS) entry which is preliminary data.</text>
</comment>
<dbReference type="RefSeq" id="WP_114575434.1">
    <property type="nucleotide sequence ID" value="NZ_JAIVEF010000022.1"/>
</dbReference>
<keyword evidence="2" id="KW-1185">Reference proteome</keyword>
<evidence type="ECO:0000313" key="1">
    <source>
        <dbReference type="EMBL" id="MFC4989202.1"/>
    </source>
</evidence>
<dbReference type="Proteomes" id="UP001595925">
    <property type="component" value="Unassembled WGS sequence"/>
</dbReference>
<proteinExistence type="predicted"/>
<dbReference type="NCBIfam" id="NF033910">
    <property type="entry name" value="LWR_salt"/>
    <property type="match status" value="1"/>
</dbReference>
<protein>
    <submittedName>
        <fullName evidence="1">LWR-salt protein</fullName>
    </submittedName>
</protein>
<dbReference type="InterPro" id="IPR049798">
    <property type="entry name" value="LWR_salt"/>
</dbReference>
<organism evidence="1 2">
    <name type="scientific">Saliphagus infecundisoli</name>
    <dbReference type="NCBI Taxonomy" id="1849069"/>
    <lineage>
        <taxon>Archaea</taxon>
        <taxon>Methanobacteriati</taxon>
        <taxon>Methanobacteriota</taxon>
        <taxon>Stenosarchaea group</taxon>
        <taxon>Halobacteria</taxon>
        <taxon>Halobacteriales</taxon>
        <taxon>Natrialbaceae</taxon>
        <taxon>Saliphagus</taxon>
    </lineage>
</organism>
<evidence type="ECO:0000313" key="2">
    <source>
        <dbReference type="Proteomes" id="UP001595925"/>
    </source>
</evidence>
<name>A0ABD5QHH3_9EURY</name>